<organism evidence="4 5">
    <name type="scientific">Syncephalis pseudoplumigaleata</name>
    <dbReference type="NCBI Taxonomy" id="1712513"/>
    <lineage>
        <taxon>Eukaryota</taxon>
        <taxon>Fungi</taxon>
        <taxon>Fungi incertae sedis</taxon>
        <taxon>Zoopagomycota</taxon>
        <taxon>Zoopagomycotina</taxon>
        <taxon>Zoopagomycetes</taxon>
        <taxon>Zoopagales</taxon>
        <taxon>Piptocephalidaceae</taxon>
        <taxon>Syncephalis</taxon>
    </lineage>
</organism>
<feature type="domain" description="JmjC" evidence="3">
    <location>
        <begin position="183"/>
        <end position="345"/>
    </location>
</feature>
<dbReference type="InterPro" id="IPR003347">
    <property type="entry name" value="JmjC_dom"/>
</dbReference>
<dbReference type="EMBL" id="KZ989763">
    <property type="protein sequence ID" value="RKP25392.1"/>
    <property type="molecule type" value="Genomic_DNA"/>
</dbReference>
<evidence type="ECO:0000259" key="3">
    <source>
        <dbReference type="PROSITE" id="PS51184"/>
    </source>
</evidence>
<dbReference type="GO" id="GO:0005634">
    <property type="term" value="C:nucleus"/>
    <property type="evidence" value="ECO:0007669"/>
    <property type="project" value="TreeGrafter"/>
</dbReference>
<reference evidence="5" key="1">
    <citation type="journal article" date="2018" name="Nat. Microbiol.">
        <title>Leveraging single-cell genomics to expand the fungal tree of life.</title>
        <authorList>
            <person name="Ahrendt S.R."/>
            <person name="Quandt C.A."/>
            <person name="Ciobanu D."/>
            <person name="Clum A."/>
            <person name="Salamov A."/>
            <person name="Andreopoulos B."/>
            <person name="Cheng J.F."/>
            <person name="Woyke T."/>
            <person name="Pelin A."/>
            <person name="Henrissat B."/>
            <person name="Reynolds N.K."/>
            <person name="Benny G.L."/>
            <person name="Smith M.E."/>
            <person name="James T.Y."/>
            <person name="Grigoriev I.V."/>
        </authorList>
    </citation>
    <scope>NUCLEOTIDE SEQUENCE [LARGE SCALE GENOMIC DNA]</scope>
    <source>
        <strain evidence="5">Benny S71-1</strain>
    </source>
</reference>
<evidence type="ECO:0000313" key="4">
    <source>
        <dbReference type="EMBL" id="RKP25392.1"/>
    </source>
</evidence>
<feature type="region of interest" description="Disordered" evidence="1">
    <location>
        <begin position="94"/>
        <end position="149"/>
    </location>
</feature>
<dbReference type="InterPro" id="IPR003349">
    <property type="entry name" value="JmjN"/>
</dbReference>
<dbReference type="PROSITE" id="PS51184">
    <property type="entry name" value="JMJC"/>
    <property type="match status" value="1"/>
</dbReference>
<dbReference type="Gene3D" id="2.60.120.650">
    <property type="entry name" value="Cupin"/>
    <property type="match status" value="1"/>
</dbReference>
<dbReference type="PANTHER" id="PTHR10694">
    <property type="entry name" value="LYSINE-SPECIFIC DEMETHYLASE"/>
    <property type="match status" value="1"/>
</dbReference>
<dbReference type="GO" id="GO:0032454">
    <property type="term" value="F:histone H3K9 demethylase activity"/>
    <property type="evidence" value="ECO:0007669"/>
    <property type="project" value="TreeGrafter"/>
</dbReference>
<dbReference type="SMART" id="SM00545">
    <property type="entry name" value="JmjN"/>
    <property type="match status" value="1"/>
</dbReference>
<name>A0A4P9Z0J5_9FUNG</name>
<dbReference type="GO" id="GO:0000785">
    <property type="term" value="C:chromatin"/>
    <property type="evidence" value="ECO:0007669"/>
    <property type="project" value="TreeGrafter"/>
</dbReference>
<feature type="non-terminal residue" evidence="4">
    <location>
        <position position="354"/>
    </location>
</feature>
<dbReference type="AlphaFoldDB" id="A0A4P9Z0J5"/>
<dbReference type="PROSITE" id="PS51183">
    <property type="entry name" value="JMJN"/>
    <property type="match status" value="1"/>
</dbReference>
<protein>
    <submittedName>
        <fullName evidence="4">JmjC domain, hydroxylase-domain-containing protein</fullName>
    </submittedName>
</protein>
<dbReference type="SUPFAM" id="SSF51197">
    <property type="entry name" value="Clavaminate synthase-like"/>
    <property type="match status" value="1"/>
</dbReference>
<sequence>GGIPVFRPTMEQFADFARFVDDIYAYGRAAGIVKVIPPPEWVASLPPVDAKLARLEEFQPIAQHIFGSRGCYTQTNIESRKRYTVDAFRALARSADYRRPPPHGERGSSKPRRGRAPPTTRRASRRLQTRLQQSDASSSSSSSDTSMEEFSYERCQELERDYWRNLTYNPPLYGADIPGSLFSDSVENWNVAHLKNLLDDLPVSLPGVNSPYLYFGMWKSTFAWHVEDMDLFSINYIHFGAPKQWYSISEAHRDRFERVAQGIWSPEYQKCPEFLRHKTFIISPKALANYSIPVNRLVQKEHEFVLTFPRGYHAGYNLGYNCAESVNFALDYWIPYGKKARNCQCIGDSVHIDM</sequence>
<dbReference type="GO" id="GO:0010468">
    <property type="term" value="P:regulation of gene expression"/>
    <property type="evidence" value="ECO:0007669"/>
    <property type="project" value="TreeGrafter"/>
</dbReference>
<dbReference type="SMART" id="SM00558">
    <property type="entry name" value="JmjC"/>
    <property type="match status" value="1"/>
</dbReference>
<feature type="non-terminal residue" evidence="4">
    <location>
        <position position="1"/>
    </location>
</feature>
<dbReference type="Proteomes" id="UP000278143">
    <property type="component" value="Unassembled WGS sequence"/>
</dbReference>
<evidence type="ECO:0000256" key="1">
    <source>
        <dbReference type="SAM" id="MobiDB-lite"/>
    </source>
</evidence>
<evidence type="ECO:0000259" key="2">
    <source>
        <dbReference type="PROSITE" id="PS51183"/>
    </source>
</evidence>
<feature type="domain" description="JmjN" evidence="2">
    <location>
        <begin position="3"/>
        <end position="44"/>
    </location>
</feature>
<dbReference type="OrthoDB" id="9547406at2759"/>
<evidence type="ECO:0000313" key="5">
    <source>
        <dbReference type="Proteomes" id="UP000278143"/>
    </source>
</evidence>
<proteinExistence type="predicted"/>
<dbReference type="GO" id="GO:0051864">
    <property type="term" value="F:histone H3K36 demethylase activity"/>
    <property type="evidence" value="ECO:0007669"/>
    <property type="project" value="TreeGrafter"/>
</dbReference>
<feature type="compositionally biased region" description="Basic and acidic residues" evidence="1">
    <location>
        <begin position="95"/>
        <end position="108"/>
    </location>
</feature>
<keyword evidence="5" id="KW-1185">Reference proteome</keyword>
<gene>
    <name evidence="4" type="ORF">SYNPS1DRAFT_6021</name>
</gene>
<dbReference type="Pfam" id="PF02375">
    <property type="entry name" value="JmjN"/>
    <property type="match status" value="1"/>
</dbReference>
<dbReference type="Pfam" id="PF02373">
    <property type="entry name" value="JmjC"/>
    <property type="match status" value="1"/>
</dbReference>
<accession>A0A4P9Z0J5</accession>
<dbReference type="PANTHER" id="PTHR10694:SF7">
    <property type="entry name" value="[HISTONE H3]-TRIMETHYL-L-LYSINE(9) DEMETHYLASE"/>
    <property type="match status" value="1"/>
</dbReference>
<feature type="compositionally biased region" description="Low complexity" evidence="1">
    <location>
        <begin position="134"/>
        <end position="145"/>
    </location>
</feature>